<dbReference type="InterPro" id="IPR036291">
    <property type="entry name" value="NAD(P)-bd_dom_sf"/>
</dbReference>
<name>A0ABT3AWF1_9CYAN</name>
<dbReference type="SUPFAM" id="SSF53901">
    <property type="entry name" value="Thiolase-like"/>
    <property type="match status" value="1"/>
</dbReference>
<protein>
    <submittedName>
        <fullName evidence="5">Acyltransferase domain-containing protein</fullName>
    </submittedName>
</protein>
<dbReference type="CDD" id="cd00833">
    <property type="entry name" value="PKS"/>
    <property type="match status" value="1"/>
</dbReference>
<dbReference type="InterPro" id="IPR001227">
    <property type="entry name" value="Ac_transferase_dom_sf"/>
</dbReference>
<comment type="caution">
    <text evidence="5">The sequence shown here is derived from an EMBL/GenBank/DDBJ whole genome shotgun (WGS) entry which is preliminary data.</text>
</comment>
<dbReference type="InterPro" id="IPR016035">
    <property type="entry name" value="Acyl_Trfase/lysoPLipase"/>
</dbReference>
<evidence type="ECO:0000256" key="2">
    <source>
        <dbReference type="ARBA" id="ARBA00022553"/>
    </source>
</evidence>
<reference evidence="5 6" key="1">
    <citation type="submission" date="2022-10" db="EMBL/GenBank/DDBJ databases">
        <title>Identification of biosynthetic pathway for the production of the potent trypsin inhibitor radiosumin.</title>
        <authorList>
            <person name="Fewer D.P."/>
            <person name="Delbaje E."/>
            <person name="Ouyang X."/>
            <person name="Agostino P.D."/>
            <person name="Wahlsten M."/>
            <person name="Jokela J."/>
            <person name="Permi P."/>
            <person name="Haapaniemi E."/>
            <person name="Koistinen H."/>
        </authorList>
    </citation>
    <scope>NUCLEOTIDE SEQUENCE [LARGE SCALE GENOMIC DNA]</scope>
    <source>
        <strain evidence="5 6">NIES-515</strain>
    </source>
</reference>
<dbReference type="InterPro" id="IPR014043">
    <property type="entry name" value="Acyl_transferase_dom"/>
</dbReference>
<dbReference type="InterPro" id="IPR016036">
    <property type="entry name" value="Malonyl_transacylase_ACP-bd"/>
</dbReference>
<dbReference type="Proteomes" id="UP001526143">
    <property type="component" value="Unassembled WGS sequence"/>
</dbReference>
<feature type="domain" description="Ketosynthase family 3 (KS3)" evidence="4">
    <location>
        <begin position="35"/>
        <end position="454"/>
    </location>
</feature>
<dbReference type="InterPro" id="IPR014031">
    <property type="entry name" value="Ketoacyl_synth_C"/>
</dbReference>
<dbReference type="Pfam" id="PF02801">
    <property type="entry name" value="Ketoacyl-synt_C"/>
    <property type="match status" value="1"/>
</dbReference>
<evidence type="ECO:0000256" key="1">
    <source>
        <dbReference type="ARBA" id="ARBA00022450"/>
    </source>
</evidence>
<organism evidence="5 6">
    <name type="scientific">Plectonema radiosum NIES-515</name>
    <dbReference type="NCBI Taxonomy" id="2986073"/>
    <lineage>
        <taxon>Bacteria</taxon>
        <taxon>Bacillati</taxon>
        <taxon>Cyanobacteriota</taxon>
        <taxon>Cyanophyceae</taxon>
        <taxon>Oscillatoriophycideae</taxon>
        <taxon>Oscillatoriales</taxon>
        <taxon>Microcoleaceae</taxon>
        <taxon>Plectonema</taxon>
    </lineage>
</organism>
<dbReference type="SUPFAM" id="SSF52151">
    <property type="entry name" value="FabD/lysophospholipase-like"/>
    <property type="match status" value="1"/>
</dbReference>
<sequence>MSKNSEEYFSFLMRTASQKIAELQAEVDHLKHAQSEPIAIIGIGCRFPGANNPEEFWQLLRQGQDAICEVPKERWDIDAYYDPDPETPGKISTRFGGFVNQVDKFDPFFFNISPREAISLDPQHRLLLEVSWEALEHAALEQRKLPKKTGVFVGISDHDYFHLILRQGEKSIDNYLALGNDFSTASGRLSNFLDVIGPTLSVDTACSSSLVTIHLACRSLRNKECDLALAGGVNLILTPTVSINLSKGRMLAPDGRCKAFAASANGYVRSEGCGFVVMKRLCDAEANGDNILALIRGSATNHDGRTSSLTVPNGPSQQAVIRQALAESEVKPEEISYVEAHGTGTQLGDPIEMGSLGAVFSQRERPLFVGSVKTNIGHLESAAGIAGLIKVVLSLHHKEIPPSLHFHEPNPYIDWDNLPVSIPTKPMPWHPGNRFAGVSSFSYSGTNCHVVLEEAPNTKVTVSDLERDKHLLTLSAKKPEALAELAKSYVTYLSRHPDADLANICFTTNTGRQHFSYRLSILAESKAQLREKLEAFTLKGRGEQTTTKLTSSETRWVQVTKSAPKKIAFLFTGQGAQYVGMGQKLYETQPIFRSWLDTCNEILRPLLEQPLLSVLYPKLDQAEEQSLAPRLLDRTAYTQPALFAIEYALFQLWKSWGIEPNVVMGHSVGEYVAACVAGVFSLEEGLKLIAARGQLMQALPQDGQMVAVAASVAHITDIIRPLAHEVAIAAFNGPQSLVISGQSKAIKSICDILETQGVKTTKLAVSHGFHSPLMAPMLSEFERVAQQINFSLPSASPKLISNLTGALVTDEVATPEYWCRHVRQPVRFATGMQTLERMGIEVFLEIGPKPILLGMGRECLPEHKGLWLASLHPKQDDWQQILSSLADLYLQGMTIDWLGFDQGYSRRCLPLPTYPFQRQRYWIETSNKLTHSQTSQFSHASYHPLLGQQFTLAGTQELRLWCYAELKHGHQHYQQLKADLRLFASDGKAIALIEGVQLQEVQAETIFKTEQTGVTKWFYEVEWRQQPIFTEATNIVEPRNWLILADFGGLSEQLAQRLRLQGDFCYLVFCNQAYEQINEQTFKLNPANLKEFQQLLEYTPDLYGVVHCWSLDARETDLDTASMTSCGSTLHLVQAIIEKDNRRVPPRLWLVTQGAQAVAGNHVQQVAQAPLWGMGKVIALEHPELQCVCVDLESTDNTESSIELVLSQQ</sequence>
<evidence type="ECO:0000313" key="6">
    <source>
        <dbReference type="Proteomes" id="UP001526143"/>
    </source>
</evidence>
<keyword evidence="5" id="KW-0012">Acyltransferase</keyword>
<keyword evidence="6" id="KW-1185">Reference proteome</keyword>
<dbReference type="Gene3D" id="3.40.50.720">
    <property type="entry name" value="NAD(P)-binding Rossmann-like Domain"/>
    <property type="match status" value="1"/>
</dbReference>
<dbReference type="PROSITE" id="PS52004">
    <property type="entry name" value="KS3_2"/>
    <property type="match status" value="1"/>
</dbReference>
<dbReference type="PANTHER" id="PTHR43775">
    <property type="entry name" value="FATTY ACID SYNTHASE"/>
    <property type="match status" value="1"/>
</dbReference>
<dbReference type="GO" id="GO:0016746">
    <property type="term" value="F:acyltransferase activity"/>
    <property type="evidence" value="ECO:0007669"/>
    <property type="project" value="UniProtKB-KW"/>
</dbReference>
<dbReference type="PROSITE" id="PS00606">
    <property type="entry name" value="KS3_1"/>
    <property type="match status" value="1"/>
</dbReference>
<evidence type="ECO:0000256" key="3">
    <source>
        <dbReference type="ARBA" id="ARBA00022679"/>
    </source>
</evidence>
<dbReference type="SMART" id="SM00825">
    <property type="entry name" value="PKS_KS"/>
    <property type="match status" value="1"/>
</dbReference>
<evidence type="ECO:0000259" key="4">
    <source>
        <dbReference type="PROSITE" id="PS52004"/>
    </source>
</evidence>
<dbReference type="PANTHER" id="PTHR43775:SF37">
    <property type="entry name" value="SI:DKEY-61P9.11"/>
    <property type="match status" value="1"/>
</dbReference>
<accession>A0ABT3AWF1</accession>
<dbReference type="RefSeq" id="WP_263744552.1">
    <property type="nucleotide sequence ID" value="NZ_JAOWRF010000087.1"/>
</dbReference>
<dbReference type="Pfam" id="PF00698">
    <property type="entry name" value="Acyl_transf_1"/>
    <property type="match status" value="1"/>
</dbReference>
<dbReference type="SMART" id="SM00827">
    <property type="entry name" value="PKS_AT"/>
    <property type="match status" value="1"/>
</dbReference>
<dbReference type="Gene3D" id="3.40.366.10">
    <property type="entry name" value="Malonyl-Coenzyme A Acyl Carrier Protein, domain 2"/>
    <property type="match status" value="1"/>
</dbReference>
<dbReference type="InterPro" id="IPR050091">
    <property type="entry name" value="PKS_NRPS_Biosynth_Enz"/>
</dbReference>
<dbReference type="InterPro" id="IPR018201">
    <property type="entry name" value="Ketoacyl_synth_AS"/>
</dbReference>
<evidence type="ECO:0000313" key="5">
    <source>
        <dbReference type="EMBL" id="MCV3213045.1"/>
    </source>
</evidence>
<keyword evidence="2" id="KW-0597">Phosphoprotein</keyword>
<proteinExistence type="predicted"/>
<dbReference type="SUPFAM" id="SSF55048">
    <property type="entry name" value="Probable ACP-binding domain of malonyl-CoA ACP transacylase"/>
    <property type="match status" value="1"/>
</dbReference>
<dbReference type="InterPro" id="IPR020841">
    <property type="entry name" value="PKS_Beta-ketoAc_synthase_dom"/>
</dbReference>
<keyword evidence="1" id="KW-0596">Phosphopantetheine</keyword>
<dbReference type="Gene3D" id="3.40.47.10">
    <property type="match status" value="1"/>
</dbReference>
<dbReference type="Gene3D" id="3.30.70.3290">
    <property type="match status" value="1"/>
</dbReference>
<keyword evidence="3" id="KW-0808">Transferase</keyword>
<dbReference type="EMBL" id="JAOWRF010000087">
    <property type="protein sequence ID" value="MCV3213045.1"/>
    <property type="molecule type" value="Genomic_DNA"/>
</dbReference>
<dbReference type="InterPro" id="IPR016039">
    <property type="entry name" value="Thiolase-like"/>
</dbReference>
<dbReference type="Pfam" id="PF22621">
    <property type="entry name" value="CurL-like_PKS_C"/>
    <property type="match status" value="1"/>
</dbReference>
<dbReference type="SUPFAM" id="SSF51735">
    <property type="entry name" value="NAD(P)-binding Rossmann-fold domains"/>
    <property type="match status" value="1"/>
</dbReference>
<dbReference type="InterPro" id="IPR014030">
    <property type="entry name" value="Ketoacyl_synth_N"/>
</dbReference>
<dbReference type="Pfam" id="PF00109">
    <property type="entry name" value="ketoacyl-synt"/>
    <property type="match status" value="1"/>
</dbReference>
<gene>
    <name evidence="5" type="ORF">OGM63_05805</name>
</gene>